<gene>
    <name evidence="3" type="ORF">ACFP50_33565</name>
</gene>
<keyword evidence="2" id="KW-0472">Membrane</keyword>
<reference evidence="4" key="1">
    <citation type="journal article" date="2019" name="Int. J. Syst. Evol. Microbiol.">
        <title>The Global Catalogue of Microorganisms (GCM) 10K type strain sequencing project: providing services to taxonomists for standard genome sequencing and annotation.</title>
        <authorList>
            <consortium name="The Broad Institute Genomics Platform"/>
            <consortium name="The Broad Institute Genome Sequencing Center for Infectious Disease"/>
            <person name="Wu L."/>
            <person name="Ma J."/>
        </authorList>
    </citation>
    <scope>NUCLEOTIDE SEQUENCE [LARGE SCALE GENOMIC DNA]</scope>
    <source>
        <strain evidence="4">JCM 12763</strain>
    </source>
</reference>
<evidence type="ECO:0000313" key="3">
    <source>
        <dbReference type="EMBL" id="MFC6060150.1"/>
    </source>
</evidence>
<feature type="compositionally biased region" description="Pro residues" evidence="1">
    <location>
        <begin position="231"/>
        <end position="255"/>
    </location>
</feature>
<evidence type="ECO:0000256" key="2">
    <source>
        <dbReference type="SAM" id="Phobius"/>
    </source>
</evidence>
<evidence type="ECO:0000313" key="4">
    <source>
        <dbReference type="Proteomes" id="UP001596242"/>
    </source>
</evidence>
<keyword evidence="2" id="KW-0812">Transmembrane</keyword>
<dbReference type="RefSeq" id="WP_386405698.1">
    <property type="nucleotide sequence ID" value="NZ_JBHSPT010000108.1"/>
</dbReference>
<feature type="region of interest" description="Disordered" evidence="1">
    <location>
        <begin position="228"/>
        <end position="255"/>
    </location>
</feature>
<keyword evidence="2" id="KW-1133">Transmembrane helix</keyword>
<accession>A0ABW1M946</accession>
<protein>
    <submittedName>
        <fullName evidence="3">AAA family ATPase</fullName>
    </submittedName>
</protein>
<dbReference type="EMBL" id="JBHSPT010000108">
    <property type="protein sequence ID" value="MFC6060150.1"/>
    <property type="molecule type" value="Genomic_DNA"/>
</dbReference>
<feature type="transmembrane region" description="Helical" evidence="2">
    <location>
        <begin position="71"/>
        <end position="92"/>
    </location>
</feature>
<feature type="region of interest" description="Disordered" evidence="1">
    <location>
        <begin position="1"/>
        <end position="56"/>
    </location>
</feature>
<dbReference type="Proteomes" id="UP001596242">
    <property type="component" value="Unassembled WGS sequence"/>
</dbReference>
<sequence length="255" mass="26285">MSVPLTPPPPPHEHSPHGGWQSPSAGQVAAASADGPATEVPDAGSTGHGDRAGYGWYEQDGPGMKTELREAAVTVVAVALGGVLLGVLWWWLAPRVPLVGDVAGDNWVVYLKDTEGEQAIGVDGTFALLALAFGAVSALAVFLVRRRGGVPLVVALGVGGLLGSLLAWRLGVWLGPAQDVIAQARDVGKGVTFDAPLKLNAKGALLAWPFAGLVVHLGLTALFGPRDPDPDPGSYPYPPADPYVPQPPQGGFPKL</sequence>
<name>A0ABW1M946_9ACTN</name>
<feature type="compositionally biased region" description="Pro residues" evidence="1">
    <location>
        <begin position="1"/>
        <end position="10"/>
    </location>
</feature>
<feature type="transmembrane region" description="Helical" evidence="2">
    <location>
        <begin position="151"/>
        <end position="170"/>
    </location>
</feature>
<organism evidence="3 4">
    <name type="scientific">Streptomyces pratens</name>
    <dbReference type="NCBI Taxonomy" id="887456"/>
    <lineage>
        <taxon>Bacteria</taxon>
        <taxon>Bacillati</taxon>
        <taxon>Actinomycetota</taxon>
        <taxon>Actinomycetes</taxon>
        <taxon>Kitasatosporales</taxon>
        <taxon>Streptomycetaceae</taxon>
        <taxon>Streptomyces</taxon>
    </lineage>
</organism>
<feature type="transmembrane region" description="Helical" evidence="2">
    <location>
        <begin position="205"/>
        <end position="224"/>
    </location>
</feature>
<feature type="transmembrane region" description="Helical" evidence="2">
    <location>
        <begin position="126"/>
        <end position="144"/>
    </location>
</feature>
<proteinExistence type="predicted"/>
<evidence type="ECO:0000256" key="1">
    <source>
        <dbReference type="SAM" id="MobiDB-lite"/>
    </source>
</evidence>
<keyword evidence="4" id="KW-1185">Reference proteome</keyword>
<comment type="caution">
    <text evidence="3">The sequence shown here is derived from an EMBL/GenBank/DDBJ whole genome shotgun (WGS) entry which is preliminary data.</text>
</comment>